<accession>A0A8X6YF64</accession>
<gene>
    <name evidence="1" type="ORF">TNIN_46881</name>
</gene>
<dbReference type="EMBL" id="BMAV01017710">
    <property type="protein sequence ID" value="GFY69568.1"/>
    <property type="molecule type" value="Genomic_DNA"/>
</dbReference>
<protein>
    <submittedName>
        <fullName evidence="1">Uncharacterized protein</fullName>
    </submittedName>
</protein>
<organism evidence="1 2">
    <name type="scientific">Trichonephila inaurata madagascariensis</name>
    <dbReference type="NCBI Taxonomy" id="2747483"/>
    <lineage>
        <taxon>Eukaryota</taxon>
        <taxon>Metazoa</taxon>
        <taxon>Ecdysozoa</taxon>
        <taxon>Arthropoda</taxon>
        <taxon>Chelicerata</taxon>
        <taxon>Arachnida</taxon>
        <taxon>Araneae</taxon>
        <taxon>Araneomorphae</taxon>
        <taxon>Entelegynae</taxon>
        <taxon>Araneoidea</taxon>
        <taxon>Nephilidae</taxon>
        <taxon>Trichonephila</taxon>
        <taxon>Trichonephila inaurata</taxon>
    </lineage>
</organism>
<comment type="caution">
    <text evidence="1">The sequence shown here is derived from an EMBL/GenBank/DDBJ whole genome shotgun (WGS) entry which is preliminary data.</text>
</comment>
<name>A0A8X6YF64_9ARAC</name>
<dbReference type="AlphaFoldDB" id="A0A8X6YF64"/>
<keyword evidence="2" id="KW-1185">Reference proteome</keyword>
<reference evidence="1" key="1">
    <citation type="submission" date="2020-08" db="EMBL/GenBank/DDBJ databases">
        <title>Multicomponent nature underlies the extraordinary mechanical properties of spider dragline silk.</title>
        <authorList>
            <person name="Kono N."/>
            <person name="Nakamura H."/>
            <person name="Mori M."/>
            <person name="Yoshida Y."/>
            <person name="Ohtoshi R."/>
            <person name="Malay A.D."/>
            <person name="Moran D.A.P."/>
            <person name="Tomita M."/>
            <person name="Numata K."/>
            <person name="Arakawa K."/>
        </authorList>
    </citation>
    <scope>NUCLEOTIDE SEQUENCE</scope>
</reference>
<proteinExistence type="predicted"/>
<sequence length="145" mass="16055">MSDFIQQTVELSWFRPCCIHVSKRLYIVVSIDTILGLVGKNHLMSFDPQCSCGMVPFQSLAGMNCYSKMQLFMRLKTPLINGTITCEIIGTIVVSWISATVADGSVLSCLVTNRSFLVPVHLGHLELDKRLYGHAVITSTCSVQK</sequence>
<dbReference type="Proteomes" id="UP000886998">
    <property type="component" value="Unassembled WGS sequence"/>
</dbReference>
<evidence type="ECO:0000313" key="1">
    <source>
        <dbReference type="EMBL" id="GFY69568.1"/>
    </source>
</evidence>
<evidence type="ECO:0000313" key="2">
    <source>
        <dbReference type="Proteomes" id="UP000886998"/>
    </source>
</evidence>